<gene>
    <name evidence="1" type="ORF">pC5.8b_429</name>
</gene>
<protein>
    <submittedName>
        <fullName evidence="1">Uncharacterized protein</fullName>
    </submittedName>
</protein>
<organism evidence="1">
    <name type="scientific">Rhizobium rhizogenes</name>
    <name type="common">Agrobacterium rhizogenes</name>
    <dbReference type="NCBI Taxonomy" id="359"/>
    <lineage>
        <taxon>Bacteria</taxon>
        <taxon>Pseudomonadati</taxon>
        <taxon>Pseudomonadota</taxon>
        <taxon>Alphaproteobacteria</taxon>
        <taxon>Hyphomicrobiales</taxon>
        <taxon>Rhizobiaceae</taxon>
        <taxon>Rhizobium/Agrobacterium group</taxon>
        <taxon>Rhizobium</taxon>
    </lineage>
</organism>
<keyword evidence="1" id="KW-0614">Plasmid</keyword>
<reference evidence="1" key="1">
    <citation type="submission" date="2018-12" db="EMBL/GenBank/DDBJ databases">
        <title>Three Rhizobium rhizogenes strains isolated from the same crown gall tumor carry diverse plasmids.</title>
        <authorList>
            <person name="Pulawska J."/>
            <person name="Kuzmanovic N."/>
        </authorList>
    </citation>
    <scope>NUCLEOTIDE SEQUENCE</scope>
    <source>
        <strain evidence="1">Colt5.8</strain>
        <plasmid evidence="1">pColt5.8b</plasmid>
    </source>
</reference>
<geneLocation type="plasmid" evidence="1">
    <name>pColt5.8b</name>
</geneLocation>
<accession>A0A7S4ZU57</accession>
<dbReference type="AlphaFoldDB" id="A0A7S4ZU57"/>
<proteinExistence type="predicted"/>
<name>A0A7S4ZU57_RHIRH</name>
<sequence>MPETVTIALGRFVPDTFQDACQFGEKSARYMKYSFIYLFLKIKFYIASRAIMNCENSLPDYIIQ</sequence>
<dbReference type="EMBL" id="MK318972">
    <property type="protein sequence ID" value="QCL09919.1"/>
    <property type="molecule type" value="Genomic_DNA"/>
</dbReference>
<evidence type="ECO:0000313" key="1">
    <source>
        <dbReference type="EMBL" id="QCL09919.1"/>
    </source>
</evidence>